<dbReference type="KEGG" id="dgo:DGo_CA1883"/>
<protein>
    <submittedName>
        <fullName evidence="1">Uncharacterized protein</fullName>
    </submittedName>
</protein>
<dbReference type="PATRIC" id="fig|745776.4.peg.1933"/>
<keyword evidence="2" id="KW-1185">Reference proteome</keyword>
<organism evidence="1 2">
    <name type="scientific">Deinococcus gobiensis (strain DSM 21396 / JCM 16679 / CGMCC 1.7299 / I-0)</name>
    <dbReference type="NCBI Taxonomy" id="745776"/>
    <lineage>
        <taxon>Bacteria</taxon>
        <taxon>Thermotogati</taxon>
        <taxon>Deinococcota</taxon>
        <taxon>Deinococci</taxon>
        <taxon>Deinococcales</taxon>
        <taxon>Deinococcaceae</taxon>
        <taxon>Deinococcus</taxon>
    </lineage>
</organism>
<proteinExistence type="predicted"/>
<evidence type="ECO:0000313" key="2">
    <source>
        <dbReference type="Proteomes" id="UP000007575"/>
    </source>
</evidence>
<accession>H8GX81</accession>
<reference evidence="1 2" key="1">
    <citation type="journal article" date="2012" name="PLoS ONE">
        <title>Genome sequence and transcriptome analysis of the radioresistant bacterium Deinococcus gobiensis: insights into the extreme environmental adaptations.</title>
        <authorList>
            <person name="Yuan M."/>
            <person name="Chen M."/>
            <person name="Zhang W."/>
            <person name="Lu W."/>
            <person name="Wang J."/>
            <person name="Yang M."/>
            <person name="Zhao P."/>
            <person name="Tang R."/>
            <person name="Li X."/>
            <person name="Hao Y."/>
            <person name="Zhou Z."/>
            <person name="Zhan Y."/>
            <person name="Yu H."/>
            <person name="Teng C."/>
            <person name="Yan Y."/>
            <person name="Ping S."/>
            <person name="Wang Y."/>
            <person name="Lin M."/>
        </authorList>
    </citation>
    <scope>NUCLEOTIDE SEQUENCE [LARGE SCALE GENOMIC DNA]</scope>
    <source>
        <strain evidence="1 2">I-0</strain>
    </source>
</reference>
<dbReference type="EMBL" id="CP002191">
    <property type="protein sequence ID" value="AFD25810.1"/>
    <property type="molecule type" value="Genomic_DNA"/>
</dbReference>
<dbReference type="Proteomes" id="UP000007575">
    <property type="component" value="Chromosome"/>
</dbReference>
<dbReference type="HOGENOM" id="CLU_1872022_0_0_0"/>
<sequence>MTHSPLTLLGRLWPFFLLGRMDPPEEGTPTLDLMCPATPADLYAAYAPVFADTNPTAALGLELTVQDPKGERELDLWCKVLRAPLLKGQPDELLLMPSWLFLPSGQVLTGLSRLLTLDLFERQDVFLSAMHQRGLS</sequence>
<dbReference type="STRING" id="745776.DGo_CA1883"/>
<dbReference type="AlphaFoldDB" id="H8GX81"/>
<dbReference type="RefSeq" id="WP_014685293.1">
    <property type="nucleotide sequence ID" value="NC_017790.1"/>
</dbReference>
<evidence type="ECO:0000313" key="1">
    <source>
        <dbReference type="EMBL" id="AFD25810.1"/>
    </source>
</evidence>
<name>H8GX81_DEIGI</name>
<gene>
    <name evidence="1" type="ordered locus">DGo_CA1883</name>
</gene>